<dbReference type="EMBL" id="JBHTJA010000023">
    <property type="protein sequence ID" value="MFD0901654.1"/>
    <property type="molecule type" value="Genomic_DNA"/>
</dbReference>
<sequence>MSGDRPGSPRRDERQHLGPLPHDEDVRVAGPSPAERPGTAGEGEPGGDTLGFTPVPGDPAEPAGPGDTAWDLPAVEPSRAPRRRPGGRRRAAAKGPARRN</sequence>
<comment type="caution">
    <text evidence="2">The sequence shown here is derived from an EMBL/GenBank/DDBJ whole genome shotgun (WGS) entry which is preliminary data.</text>
</comment>
<name>A0ABW3EMR3_9ACTN</name>
<dbReference type="Proteomes" id="UP001596972">
    <property type="component" value="Unassembled WGS sequence"/>
</dbReference>
<accession>A0ABW3EMR3</accession>
<proteinExistence type="predicted"/>
<gene>
    <name evidence="2" type="ORF">ACFQ11_14735</name>
</gene>
<feature type="compositionally biased region" description="Gly residues" evidence="1">
    <location>
        <begin position="40"/>
        <end position="49"/>
    </location>
</feature>
<feature type="non-terminal residue" evidence="2">
    <location>
        <position position="100"/>
    </location>
</feature>
<evidence type="ECO:0000256" key="1">
    <source>
        <dbReference type="SAM" id="MobiDB-lite"/>
    </source>
</evidence>
<protein>
    <submittedName>
        <fullName evidence="2">Uncharacterized protein</fullName>
    </submittedName>
</protein>
<feature type="compositionally biased region" description="Low complexity" evidence="1">
    <location>
        <begin position="54"/>
        <end position="69"/>
    </location>
</feature>
<feature type="region of interest" description="Disordered" evidence="1">
    <location>
        <begin position="1"/>
        <end position="100"/>
    </location>
</feature>
<organism evidence="2 3">
    <name type="scientific">Actinomadura sediminis</name>
    <dbReference type="NCBI Taxonomy" id="1038904"/>
    <lineage>
        <taxon>Bacteria</taxon>
        <taxon>Bacillati</taxon>
        <taxon>Actinomycetota</taxon>
        <taxon>Actinomycetes</taxon>
        <taxon>Streptosporangiales</taxon>
        <taxon>Thermomonosporaceae</taxon>
        <taxon>Actinomadura</taxon>
    </lineage>
</organism>
<keyword evidence="3" id="KW-1185">Reference proteome</keyword>
<feature type="compositionally biased region" description="Basic residues" evidence="1">
    <location>
        <begin position="80"/>
        <end position="100"/>
    </location>
</feature>
<reference evidence="3" key="1">
    <citation type="journal article" date="2019" name="Int. J. Syst. Evol. Microbiol.">
        <title>The Global Catalogue of Microorganisms (GCM) 10K type strain sequencing project: providing services to taxonomists for standard genome sequencing and annotation.</title>
        <authorList>
            <consortium name="The Broad Institute Genomics Platform"/>
            <consortium name="The Broad Institute Genome Sequencing Center for Infectious Disease"/>
            <person name="Wu L."/>
            <person name="Ma J."/>
        </authorList>
    </citation>
    <scope>NUCLEOTIDE SEQUENCE [LARGE SCALE GENOMIC DNA]</scope>
    <source>
        <strain evidence="3">JCM 31202</strain>
    </source>
</reference>
<evidence type="ECO:0000313" key="2">
    <source>
        <dbReference type="EMBL" id="MFD0901654.1"/>
    </source>
</evidence>
<evidence type="ECO:0000313" key="3">
    <source>
        <dbReference type="Proteomes" id="UP001596972"/>
    </source>
</evidence>
<feature type="compositionally biased region" description="Basic and acidic residues" evidence="1">
    <location>
        <begin position="7"/>
        <end position="27"/>
    </location>
</feature>